<keyword evidence="5 16" id="KW-0121">Carboxypeptidase</keyword>
<evidence type="ECO:0000259" key="15">
    <source>
        <dbReference type="SMART" id="SM00936"/>
    </source>
</evidence>
<evidence type="ECO:0000256" key="8">
    <source>
        <dbReference type="ARBA" id="ARBA00022801"/>
    </source>
</evidence>
<comment type="function">
    <text evidence="1">Removes C-terminal D-alanyl residues from sugar-peptide cell wall precursors.</text>
</comment>
<evidence type="ECO:0000256" key="9">
    <source>
        <dbReference type="ARBA" id="ARBA00022960"/>
    </source>
</evidence>
<evidence type="ECO:0000256" key="5">
    <source>
        <dbReference type="ARBA" id="ARBA00022645"/>
    </source>
</evidence>
<gene>
    <name evidence="16" type="ORF">DHf2319_13150</name>
</gene>
<sequence length="402" mass="43779">MMVEASKWRILVAAVVMASLPLQAFSQAAQQSTAVSVSAPLAEVSAVSTIAKPVVAARAWILVDAVTGQTIAAQNPEQSVEPASLTKIMTVYMTFDALKENRITREQQVPVSEKAWKTPGSRMFIEPRKPVTVDEIIQGIVVQSGNDASVAIAETLAGTEEAFAQQMTEKARALGMTDTTFKNASGLPDPQHITTVRDLAILAQRMIADHPDKYQVYSQREYTYNNIKQANRNRLLWADPSVDGMKTGHTEAAGYCLISTAQRGERRVISVLVGAESESTRAEESLKLLNWAFQNFDTVKLVDAGKAAVQARVWEGTTETANLGTTSAIWLTIPRGKTGDVKMVTQRPDPLLAPLQAGQRVGTLTLTLDDKPLRTLPLDVLTPVEQAGFLGRAIDQLKLWLQ</sequence>
<evidence type="ECO:0000256" key="11">
    <source>
        <dbReference type="ARBA" id="ARBA00023316"/>
    </source>
</evidence>
<dbReference type="Proteomes" id="UP000831607">
    <property type="component" value="Chromosome"/>
</dbReference>
<dbReference type="InterPro" id="IPR037167">
    <property type="entry name" value="Peptidase_S11_C_sf"/>
</dbReference>
<keyword evidence="8" id="KW-0378">Hydrolase</keyword>
<keyword evidence="6" id="KW-0645">Protease</keyword>
<dbReference type="InterPro" id="IPR001967">
    <property type="entry name" value="Peptidase_S11_N"/>
</dbReference>
<evidence type="ECO:0000256" key="2">
    <source>
        <dbReference type="ARBA" id="ARBA00004752"/>
    </source>
</evidence>
<keyword evidence="9" id="KW-0133">Cell shape</keyword>
<evidence type="ECO:0000256" key="7">
    <source>
        <dbReference type="ARBA" id="ARBA00022729"/>
    </source>
</evidence>
<keyword evidence="11" id="KW-0961">Cell wall biogenesis/degradation</keyword>
<dbReference type="InterPro" id="IPR012338">
    <property type="entry name" value="Beta-lactam/transpept-like"/>
</dbReference>
<dbReference type="InterPro" id="IPR012907">
    <property type="entry name" value="Peptidase_S11_C"/>
</dbReference>
<evidence type="ECO:0000256" key="12">
    <source>
        <dbReference type="ARBA" id="ARBA00034000"/>
    </source>
</evidence>
<evidence type="ECO:0000256" key="13">
    <source>
        <dbReference type="RuleBase" id="RU004016"/>
    </source>
</evidence>
<dbReference type="InterPro" id="IPR015956">
    <property type="entry name" value="Peniciliin-bd_prot_C_sf"/>
</dbReference>
<dbReference type="Gene3D" id="3.40.710.10">
    <property type="entry name" value="DD-peptidase/beta-lactamase superfamily"/>
    <property type="match status" value="1"/>
</dbReference>
<dbReference type="EC" id="3.4.16.4" evidence="4"/>
<dbReference type="SUPFAM" id="SSF69189">
    <property type="entry name" value="Penicillin-binding protein associated domain"/>
    <property type="match status" value="1"/>
</dbReference>
<evidence type="ECO:0000256" key="10">
    <source>
        <dbReference type="ARBA" id="ARBA00022984"/>
    </source>
</evidence>
<dbReference type="InterPro" id="IPR018044">
    <property type="entry name" value="Peptidase_S11"/>
</dbReference>
<evidence type="ECO:0000256" key="6">
    <source>
        <dbReference type="ARBA" id="ARBA00022670"/>
    </source>
</evidence>
<dbReference type="PANTHER" id="PTHR21581:SF6">
    <property type="entry name" value="TRAFFICKING PROTEIN PARTICLE COMPLEX SUBUNIT 12"/>
    <property type="match status" value="1"/>
</dbReference>
<keyword evidence="17" id="KW-1185">Reference proteome</keyword>
<comment type="catalytic activity">
    <reaction evidence="12">
        <text>Preferential cleavage: (Ac)2-L-Lys-D-Ala-|-D-Ala. Also transpeptidation of peptidyl-alanyl moieties that are N-acyl substituents of D-alanine.</text>
        <dbReference type="EC" id="3.4.16.4"/>
    </reaction>
</comment>
<dbReference type="PANTHER" id="PTHR21581">
    <property type="entry name" value="D-ALANYL-D-ALANINE CARBOXYPEPTIDASE"/>
    <property type="match status" value="1"/>
</dbReference>
<reference evidence="16 17" key="1">
    <citation type="submission" date="2020-11" db="EMBL/GenBank/DDBJ databases">
        <title>Algicoccus daihaiensis sp.nov., isolated from Daihai Lake in Inner Mongolia.</title>
        <authorList>
            <person name="Kai J."/>
        </authorList>
    </citation>
    <scope>NUCLEOTIDE SEQUENCE [LARGE SCALE GENOMIC DNA]</scope>
    <source>
        <strain evidence="17">f23</strain>
    </source>
</reference>
<feature type="signal peptide" evidence="14">
    <location>
        <begin position="1"/>
        <end position="24"/>
    </location>
</feature>
<evidence type="ECO:0000256" key="4">
    <source>
        <dbReference type="ARBA" id="ARBA00012448"/>
    </source>
</evidence>
<dbReference type="SMART" id="SM00936">
    <property type="entry name" value="PBP5_C"/>
    <property type="match status" value="1"/>
</dbReference>
<evidence type="ECO:0000256" key="3">
    <source>
        <dbReference type="ARBA" id="ARBA00007164"/>
    </source>
</evidence>
<evidence type="ECO:0000256" key="14">
    <source>
        <dbReference type="SAM" id="SignalP"/>
    </source>
</evidence>
<comment type="pathway">
    <text evidence="2">Cell wall biogenesis; peptidoglycan biosynthesis.</text>
</comment>
<dbReference type="Pfam" id="PF00768">
    <property type="entry name" value="Peptidase_S11"/>
    <property type="match status" value="1"/>
</dbReference>
<dbReference type="SUPFAM" id="SSF56601">
    <property type="entry name" value="beta-lactamase/transpeptidase-like"/>
    <property type="match status" value="1"/>
</dbReference>
<keyword evidence="10" id="KW-0573">Peptidoglycan synthesis</keyword>
<organism evidence="16 17">
    <name type="scientific">Orrella daihaiensis</name>
    <dbReference type="NCBI Taxonomy" id="2782176"/>
    <lineage>
        <taxon>Bacteria</taxon>
        <taxon>Pseudomonadati</taxon>
        <taxon>Pseudomonadota</taxon>
        <taxon>Betaproteobacteria</taxon>
        <taxon>Burkholderiales</taxon>
        <taxon>Alcaligenaceae</taxon>
        <taxon>Orrella</taxon>
    </lineage>
</organism>
<proteinExistence type="inferred from homology"/>
<keyword evidence="7 14" id="KW-0732">Signal</keyword>
<evidence type="ECO:0000313" key="16">
    <source>
        <dbReference type="EMBL" id="UOD50353.1"/>
    </source>
</evidence>
<dbReference type="Pfam" id="PF07943">
    <property type="entry name" value="PBP5_C"/>
    <property type="match status" value="1"/>
</dbReference>
<feature type="chain" id="PRO_5045935755" description="serine-type D-Ala-D-Ala carboxypeptidase" evidence="14">
    <location>
        <begin position="25"/>
        <end position="402"/>
    </location>
</feature>
<accession>A0ABY4AJ93</accession>
<dbReference type="GO" id="GO:0004180">
    <property type="term" value="F:carboxypeptidase activity"/>
    <property type="evidence" value="ECO:0007669"/>
    <property type="project" value="UniProtKB-KW"/>
</dbReference>
<dbReference type="PRINTS" id="PR00725">
    <property type="entry name" value="DADACBPTASE1"/>
</dbReference>
<comment type="similarity">
    <text evidence="3 13">Belongs to the peptidase S11 family.</text>
</comment>
<dbReference type="Gene3D" id="2.60.410.10">
    <property type="entry name" value="D-Ala-D-Ala carboxypeptidase, C-terminal domain"/>
    <property type="match status" value="1"/>
</dbReference>
<evidence type="ECO:0000313" key="17">
    <source>
        <dbReference type="Proteomes" id="UP000831607"/>
    </source>
</evidence>
<protein>
    <recommendedName>
        <fullName evidence="4">serine-type D-Ala-D-Ala carboxypeptidase</fullName>
        <ecNumber evidence="4">3.4.16.4</ecNumber>
    </recommendedName>
</protein>
<dbReference type="RefSeq" id="WP_369810198.1">
    <property type="nucleotide sequence ID" value="NZ_CP063982.1"/>
</dbReference>
<dbReference type="EMBL" id="CP063982">
    <property type="protein sequence ID" value="UOD50353.1"/>
    <property type="molecule type" value="Genomic_DNA"/>
</dbReference>
<feature type="domain" description="Peptidase S11 D-Ala-D-Ala carboxypeptidase A C-terminal" evidence="15">
    <location>
        <begin position="296"/>
        <end position="386"/>
    </location>
</feature>
<evidence type="ECO:0000256" key="1">
    <source>
        <dbReference type="ARBA" id="ARBA00003217"/>
    </source>
</evidence>
<name>A0ABY4AJ93_9BURK</name>